<evidence type="ECO:0000313" key="1">
    <source>
        <dbReference type="EMBL" id="MBM6578434.1"/>
    </source>
</evidence>
<comment type="caution">
    <text evidence="1">The sequence shown here is derived from an EMBL/GenBank/DDBJ whole genome shotgun (WGS) entry which is preliminary data.</text>
</comment>
<protein>
    <recommendedName>
        <fullName evidence="3">Type IV pilus biogenesis protein PilP</fullName>
    </recommendedName>
</protein>
<organism evidence="1 2">
    <name type="scientific">Sphingomonas longa</name>
    <dbReference type="NCBI Taxonomy" id="2778730"/>
    <lineage>
        <taxon>Bacteria</taxon>
        <taxon>Pseudomonadati</taxon>
        <taxon>Pseudomonadota</taxon>
        <taxon>Alphaproteobacteria</taxon>
        <taxon>Sphingomonadales</taxon>
        <taxon>Sphingomonadaceae</taxon>
        <taxon>Sphingomonas</taxon>
    </lineage>
</organism>
<dbReference type="Proteomes" id="UP000763641">
    <property type="component" value="Unassembled WGS sequence"/>
</dbReference>
<gene>
    <name evidence="1" type="ORF">ILT43_18800</name>
</gene>
<accession>A0ABS2DBW3</accession>
<dbReference type="EMBL" id="JAFEMC010000008">
    <property type="protein sequence ID" value="MBM6578434.1"/>
    <property type="molecule type" value="Genomic_DNA"/>
</dbReference>
<proteinExistence type="predicted"/>
<evidence type="ECO:0000313" key="2">
    <source>
        <dbReference type="Proteomes" id="UP000763641"/>
    </source>
</evidence>
<reference evidence="1 2" key="1">
    <citation type="submission" date="2020-12" db="EMBL/GenBank/DDBJ databases">
        <title>Sphingomonas sp.</title>
        <authorList>
            <person name="Kim M.K."/>
        </authorList>
    </citation>
    <scope>NUCLEOTIDE SEQUENCE [LARGE SCALE GENOMIC DNA]</scope>
    <source>
        <strain evidence="1 2">BT552</strain>
    </source>
</reference>
<sequence length="188" mass="20641">MTQMTGKEIGLWSMRRFERVMLAVPLMVLSAPSTGQTAGKDTGDKLIEAVTRCRSITGPTERLACFDRASSALETARASNDIAILSREEVAEKRRSLFGFQLPTTNLFGRAGEKMPEIQNLDSTVRSVERSGRDRWVVVLADGSTWKTAEASRFPPETGDSVKIKRAALGTYLASFDGTPSLRIARVQ</sequence>
<dbReference type="RefSeq" id="WP_204200530.1">
    <property type="nucleotide sequence ID" value="NZ_JAFEMC010000008.1"/>
</dbReference>
<keyword evidence="2" id="KW-1185">Reference proteome</keyword>
<evidence type="ECO:0008006" key="3">
    <source>
        <dbReference type="Google" id="ProtNLM"/>
    </source>
</evidence>
<name>A0ABS2DBW3_9SPHN</name>